<name>A0AA39WSY2_9PEZI</name>
<evidence type="ECO:0000256" key="1">
    <source>
        <dbReference type="SAM" id="MobiDB-lite"/>
    </source>
</evidence>
<proteinExistence type="predicted"/>
<evidence type="ECO:0000313" key="4">
    <source>
        <dbReference type="Proteomes" id="UP001175000"/>
    </source>
</evidence>
<gene>
    <name evidence="3" type="ORF">B0T14DRAFT_432530</name>
</gene>
<protein>
    <recommendedName>
        <fullName evidence="5">Ig-like domain-containing protein</fullName>
    </recommendedName>
</protein>
<keyword evidence="2" id="KW-0732">Signal</keyword>
<dbReference type="EMBL" id="JAULSU010000004">
    <property type="protein sequence ID" value="KAK0621028.1"/>
    <property type="molecule type" value="Genomic_DNA"/>
</dbReference>
<evidence type="ECO:0008006" key="5">
    <source>
        <dbReference type="Google" id="ProtNLM"/>
    </source>
</evidence>
<dbReference type="AlphaFoldDB" id="A0AA39WSY2"/>
<feature type="chain" id="PRO_5041385711" description="Ig-like domain-containing protein" evidence="2">
    <location>
        <begin position="18"/>
        <end position="508"/>
    </location>
</feature>
<dbReference type="Proteomes" id="UP001175000">
    <property type="component" value="Unassembled WGS sequence"/>
</dbReference>
<evidence type="ECO:0000256" key="2">
    <source>
        <dbReference type="SAM" id="SignalP"/>
    </source>
</evidence>
<accession>A0AA39WSY2</accession>
<sequence>MIAPIVLLAASAALVSAQGPPPAATPAGCTAKSFVIPSWVVANFSSAGGKTSFTTFNRASNVSSTVECTGGSCTASGSLKALIELSENSAVVSLNETWNCNDRPGGERFMFWAVGNNSLRLAQADGKITAKNPQVLVKGSLIAPVAITPIYFEGPTGHGTPGCSAGSEKPKWTVSAVAYSDATGDGVNSVAQRSLSLLLINQATGYDASCTAFADADAKSDVLNLNCAGLEFQSPTIGRYSTSTAATYNVATRQLTVTQTWYCDDTDPGRPMSISATGSAPLTLTCTSRSLPGNNSQTNCELPTDYTLSGTVSSTTVLAPFSIEDPTPGTDGCTISSIFSPKWTFSNFVIEGKASGAGTVAVPTTDAIVGFDVILDTQNRRYQYPMPITQGKKTESGWYECEVGTDGGNGLPLWPYECKFKYDSAKKELVLDANWECRDLDVRHPILFAGVATTTVNAEIACEKFQDLAICGTEDPSYTWSAPISSVTWTAGEPAPEEGGLSGGLQGR</sequence>
<keyword evidence="4" id="KW-1185">Reference proteome</keyword>
<comment type="caution">
    <text evidence="3">The sequence shown here is derived from an EMBL/GenBank/DDBJ whole genome shotgun (WGS) entry which is preliminary data.</text>
</comment>
<feature type="region of interest" description="Disordered" evidence="1">
    <location>
        <begin position="489"/>
        <end position="508"/>
    </location>
</feature>
<feature type="signal peptide" evidence="2">
    <location>
        <begin position="1"/>
        <end position="17"/>
    </location>
</feature>
<reference evidence="3" key="1">
    <citation type="submission" date="2023-06" db="EMBL/GenBank/DDBJ databases">
        <title>Genome-scale phylogeny and comparative genomics of the fungal order Sordariales.</title>
        <authorList>
            <consortium name="Lawrence Berkeley National Laboratory"/>
            <person name="Hensen N."/>
            <person name="Bonometti L."/>
            <person name="Westerberg I."/>
            <person name="Brannstrom I.O."/>
            <person name="Guillou S."/>
            <person name="Cros-Aarteil S."/>
            <person name="Calhoun S."/>
            <person name="Haridas S."/>
            <person name="Kuo A."/>
            <person name="Mondo S."/>
            <person name="Pangilinan J."/>
            <person name="Riley R."/>
            <person name="Labutti K."/>
            <person name="Andreopoulos B."/>
            <person name="Lipzen A."/>
            <person name="Chen C."/>
            <person name="Yanf M."/>
            <person name="Daum C."/>
            <person name="Ng V."/>
            <person name="Clum A."/>
            <person name="Steindorff A."/>
            <person name="Ohm R."/>
            <person name="Martin F."/>
            <person name="Silar P."/>
            <person name="Natvig D."/>
            <person name="Lalanne C."/>
            <person name="Gautier V."/>
            <person name="Ament-Velasquez S.L."/>
            <person name="Kruys A."/>
            <person name="Hutchinson M.I."/>
            <person name="Powell A.J."/>
            <person name="Barry K."/>
            <person name="Miller A.N."/>
            <person name="Grigoriev I.V."/>
            <person name="Debuchy R."/>
            <person name="Gladieux P."/>
            <person name="Thoren M.H."/>
            <person name="Johannesson H."/>
        </authorList>
    </citation>
    <scope>NUCLEOTIDE SEQUENCE</scope>
    <source>
        <strain evidence="3">CBS 606.72</strain>
    </source>
</reference>
<evidence type="ECO:0000313" key="3">
    <source>
        <dbReference type="EMBL" id="KAK0621028.1"/>
    </source>
</evidence>
<organism evidence="3 4">
    <name type="scientific">Immersiella caudata</name>
    <dbReference type="NCBI Taxonomy" id="314043"/>
    <lineage>
        <taxon>Eukaryota</taxon>
        <taxon>Fungi</taxon>
        <taxon>Dikarya</taxon>
        <taxon>Ascomycota</taxon>
        <taxon>Pezizomycotina</taxon>
        <taxon>Sordariomycetes</taxon>
        <taxon>Sordariomycetidae</taxon>
        <taxon>Sordariales</taxon>
        <taxon>Lasiosphaeriaceae</taxon>
        <taxon>Immersiella</taxon>
    </lineage>
</organism>